<keyword evidence="3" id="KW-0949">S-adenosyl-L-methionine</keyword>
<dbReference type="Proteomes" id="UP000617734">
    <property type="component" value="Unassembled WGS sequence"/>
</dbReference>
<dbReference type="PANTHER" id="PTHR43464">
    <property type="entry name" value="METHYLTRANSFERASE"/>
    <property type="match status" value="1"/>
</dbReference>
<reference evidence="6" key="1">
    <citation type="journal article" date="2014" name="Int. J. Syst. Evol. Microbiol.">
        <title>Complete genome sequence of Corynebacterium casei LMG S-19264T (=DSM 44701T), isolated from a smear-ripened cheese.</title>
        <authorList>
            <consortium name="US DOE Joint Genome Institute (JGI-PGF)"/>
            <person name="Walter F."/>
            <person name="Albersmeier A."/>
            <person name="Kalinowski J."/>
            <person name="Ruckert C."/>
        </authorList>
    </citation>
    <scope>NUCLEOTIDE SEQUENCE</scope>
    <source>
        <strain evidence="6">JCM 4646</strain>
    </source>
</reference>
<dbReference type="Gene3D" id="2.20.130.10">
    <property type="entry name" value="CAC2371-like domains"/>
    <property type="match status" value="1"/>
</dbReference>
<evidence type="ECO:0000313" key="6">
    <source>
        <dbReference type="EMBL" id="GHH71765.1"/>
    </source>
</evidence>
<name>A0A919FSN3_9ACTN</name>
<reference evidence="6" key="2">
    <citation type="submission" date="2020-09" db="EMBL/GenBank/DDBJ databases">
        <authorList>
            <person name="Sun Q."/>
            <person name="Ohkuma M."/>
        </authorList>
    </citation>
    <scope>NUCLEOTIDE SEQUENCE</scope>
    <source>
        <strain evidence="6">JCM 4646</strain>
    </source>
</reference>
<dbReference type="RefSeq" id="WP_190211641.1">
    <property type="nucleotide sequence ID" value="NZ_BNBO01000016.1"/>
</dbReference>
<evidence type="ECO:0000256" key="1">
    <source>
        <dbReference type="ARBA" id="ARBA00022603"/>
    </source>
</evidence>
<feature type="compositionally biased region" description="Basic and acidic residues" evidence="4">
    <location>
        <begin position="248"/>
        <end position="261"/>
    </location>
</feature>
<protein>
    <recommendedName>
        <fullName evidence="5">Methyltransferase domain-containing protein</fullName>
    </recommendedName>
</protein>
<dbReference type="AlphaFoldDB" id="A0A919FSN3"/>
<evidence type="ECO:0000256" key="4">
    <source>
        <dbReference type="SAM" id="MobiDB-lite"/>
    </source>
</evidence>
<dbReference type="InterPro" id="IPR041698">
    <property type="entry name" value="Methyltransf_25"/>
</dbReference>
<dbReference type="Gene3D" id="3.40.50.150">
    <property type="entry name" value="Vaccinia Virus protein VP39"/>
    <property type="match status" value="1"/>
</dbReference>
<gene>
    <name evidence="6" type="ORF">GCM10018781_33660</name>
</gene>
<keyword evidence="1" id="KW-0489">Methyltransferase</keyword>
<organism evidence="6 7">
    <name type="scientific">Kitasatospora indigofera</name>
    <dbReference type="NCBI Taxonomy" id="67307"/>
    <lineage>
        <taxon>Bacteria</taxon>
        <taxon>Bacillati</taxon>
        <taxon>Actinomycetota</taxon>
        <taxon>Actinomycetes</taxon>
        <taxon>Kitasatosporales</taxon>
        <taxon>Streptomycetaceae</taxon>
        <taxon>Kitasatospora</taxon>
    </lineage>
</organism>
<feature type="domain" description="Methyltransferase" evidence="5">
    <location>
        <begin position="42"/>
        <end position="133"/>
    </location>
</feature>
<proteinExistence type="predicted"/>
<dbReference type="PANTHER" id="PTHR43464:SF19">
    <property type="entry name" value="UBIQUINONE BIOSYNTHESIS O-METHYLTRANSFERASE, MITOCHONDRIAL"/>
    <property type="match status" value="1"/>
</dbReference>
<evidence type="ECO:0000259" key="5">
    <source>
        <dbReference type="Pfam" id="PF13649"/>
    </source>
</evidence>
<comment type="caution">
    <text evidence="6">The sequence shown here is derived from an EMBL/GenBank/DDBJ whole genome shotgun (WGS) entry which is preliminary data.</text>
</comment>
<dbReference type="GO" id="GO:0032259">
    <property type="term" value="P:methylation"/>
    <property type="evidence" value="ECO:0007669"/>
    <property type="project" value="UniProtKB-KW"/>
</dbReference>
<feature type="region of interest" description="Disordered" evidence="4">
    <location>
        <begin position="228"/>
        <end position="267"/>
    </location>
</feature>
<dbReference type="GO" id="GO:0008168">
    <property type="term" value="F:methyltransferase activity"/>
    <property type="evidence" value="ECO:0007669"/>
    <property type="project" value="UniProtKB-KW"/>
</dbReference>
<keyword evidence="2" id="KW-0808">Transferase</keyword>
<dbReference type="GeneID" id="95353793"/>
<keyword evidence="7" id="KW-1185">Reference proteome</keyword>
<dbReference type="Pfam" id="PF13649">
    <property type="entry name" value="Methyltransf_25"/>
    <property type="match status" value="1"/>
</dbReference>
<dbReference type="SUPFAM" id="SSF53335">
    <property type="entry name" value="S-adenosyl-L-methionine-dependent methyltransferases"/>
    <property type="match status" value="1"/>
</dbReference>
<dbReference type="CDD" id="cd02440">
    <property type="entry name" value="AdoMet_MTases"/>
    <property type="match status" value="1"/>
</dbReference>
<evidence type="ECO:0000256" key="2">
    <source>
        <dbReference type="ARBA" id="ARBA00022679"/>
    </source>
</evidence>
<dbReference type="InterPro" id="IPR029063">
    <property type="entry name" value="SAM-dependent_MTases_sf"/>
</dbReference>
<accession>A0A919FSN3</accession>
<evidence type="ECO:0000313" key="7">
    <source>
        <dbReference type="Proteomes" id="UP000617734"/>
    </source>
</evidence>
<evidence type="ECO:0000256" key="3">
    <source>
        <dbReference type="ARBA" id="ARBA00022691"/>
    </source>
</evidence>
<sequence>MTGRNLLTDHPELYELRFPDPGHLAARWTESVLGRYAAGRRVLDIGCGTGRDAAWLHAAGRRVVGIDTSAAMLAHARSRHPGPAYLHADMRGFDLGRTFDAALCLDSALLHCHTNDDLDAFLGSCRRHLAPGGLLVAEMRNGAYFLGRHDLLDAPRTDTVTHDGVTRTSRTTLWIDHGAQLLRRTRVWTSDDGSPPTEQNSAWRLLFPQELRRLLAAHGFEVLALYDRPGPRTEPPWTEGARPAGTADSDRLHLVARRTDTPETSLT</sequence>
<dbReference type="EMBL" id="BNBO01000016">
    <property type="protein sequence ID" value="GHH71765.1"/>
    <property type="molecule type" value="Genomic_DNA"/>
</dbReference>